<gene>
    <name evidence="1" type="ORF">BACI71_50059</name>
</gene>
<dbReference type="KEGG" id="bww:bwei_2528"/>
<reference evidence="1 2" key="1">
    <citation type="submission" date="2019-10" db="EMBL/GenBank/DDBJ databases">
        <authorList>
            <person name="Karimi E."/>
        </authorList>
    </citation>
    <scope>NUCLEOTIDE SEQUENCE [LARGE SCALE GENOMIC DNA]</scope>
    <source>
        <strain evidence="1">Bacillus sp. 71</strain>
    </source>
</reference>
<accession>A0A654ALG7</accession>
<dbReference type="AlphaFoldDB" id="A0A654ALG7"/>
<proteinExistence type="predicted"/>
<dbReference type="Proteomes" id="UP000437562">
    <property type="component" value="Unassembled WGS sequence"/>
</dbReference>
<dbReference type="EMBL" id="CABWMC010000030">
    <property type="protein sequence ID" value="VXC68752.1"/>
    <property type="molecule type" value="Genomic_DNA"/>
</dbReference>
<organism evidence="1 2">
    <name type="scientific">Bacillus mycoides</name>
    <dbReference type="NCBI Taxonomy" id="1405"/>
    <lineage>
        <taxon>Bacteria</taxon>
        <taxon>Bacillati</taxon>
        <taxon>Bacillota</taxon>
        <taxon>Bacilli</taxon>
        <taxon>Bacillales</taxon>
        <taxon>Bacillaceae</taxon>
        <taxon>Bacillus</taxon>
        <taxon>Bacillus cereus group</taxon>
    </lineage>
</organism>
<name>A0A654ALG7_BACMY</name>
<sequence>MYTKYQHNWPPYDEVKKYYVSKIESEFEIQICSNERQKVLEEK</sequence>
<protein>
    <submittedName>
        <fullName evidence="1">Uncharacterized protein</fullName>
    </submittedName>
</protein>
<evidence type="ECO:0000313" key="1">
    <source>
        <dbReference type="EMBL" id="VXC68752.1"/>
    </source>
</evidence>
<evidence type="ECO:0000313" key="2">
    <source>
        <dbReference type="Proteomes" id="UP000437562"/>
    </source>
</evidence>